<sequence length="755" mass="83486">MATTALGPTMAGGIQPIDENGYSLIYYPDVNNDALQREGKPPVFYYLPNYVHLARKDGKPDKPLMFNLARFAGVTSAETTVGVVGEGTREVAGGVLSFTTTAAPPTEVLIASQKKITSMFEGKNDFFWGIRANRTPIFRPVIVISNLTHVSNVSPTPQGTYVLPAGPATGGTPANGGSPQPTGPRAAGAGTPIVYKEMAVPEYATARGFNQKYYGKRRDGGTSTSSVDPWFWEMQGQGNGSIDPMGQNAYSALIGSYPASILWASFHGNYSPIFVQQNLKVKFWVPSIEITIRGNWDRVFEHFSAAASVRYLWFSADIQAEFNNMRINGTIEVDVKIDATVPGGEAIERYVNERTTLVYEKFMEQAKQRIFDPPQPEVQAAQASAGGILPWGAGLSLKYRRDETHLDLYYHEKRQMSYLQDHTISSSLEGMAEEIREDPEREKLYFQTIYMDDWPRKLGRIVKPIVNWPKPDQNWVGEPVSFVSAQIGYPNTAGEKMWVGKTFQKSDPADASWHLTMTQKLLADMTTIPEDWAPDKTYVKRTVHFLEAPDPLENPFVRVQIDDNQIDVDPEGGTLMDDVAIEVRADDVSRIKVGPVALNVELEDSRQVVEVYMRAIDGSGNVLSKVETVRFSFNNVDQATGRFWSVYSADKTIESRYEYQVRVIVKGSLFTKGMEWLGPWRRSVGSGPLMISVPTPEDEGVTVVREYRGNAAAPAPAPANGTPPAANGQPLPGPVVSAEPPRAVPLESRTYMEIK</sequence>
<evidence type="ECO:0000256" key="1">
    <source>
        <dbReference type="SAM" id="MobiDB-lite"/>
    </source>
</evidence>
<organism evidence="2 3">
    <name type="scientific">Ravibacter arvi</name>
    <dbReference type="NCBI Taxonomy" id="2051041"/>
    <lineage>
        <taxon>Bacteria</taxon>
        <taxon>Pseudomonadati</taxon>
        <taxon>Bacteroidota</taxon>
        <taxon>Cytophagia</taxon>
        <taxon>Cytophagales</taxon>
        <taxon>Spirosomataceae</taxon>
        <taxon>Ravibacter</taxon>
    </lineage>
</organism>
<evidence type="ECO:0000313" key="2">
    <source>
        <dbReference type="EMBL" id="GAA4440112.1"/>
    </source>
</evidence>
<dbReference type="EMBL" id="BAABEY010000024">
    <property type="protein sequence ID" value="GAA4440112.1"/>
    <property type="molecule type" value="Genomic_DNA"/>
</dbReference>
<gene>
    <name evidence="2" type="ORF">GCM10023091_23260</name>
</gene>
<dbReference type="Proteomes" id="UP001501508">
    <property type="component" value="Unassembled WGS sequence"/>
</dbReference>
<feature type="region of interest" description="Disordered" evidence="1">
    <location>
        <begin position="165"/>
        <end position="187"/>
    </location>
</feature>
<dbReference type="RefSeq" id="WP_345029196.1">
    <property type="nucleotide sequence ID" value="NZ_BAABEY010000024.1"/>
</dbReference>
<feature type="compositionally biased region" description="Low complexity" evidence="1">
    <location>
        <begin position="165"/>
        <end position="177"/>
    </location>
</feature>
<proteinExistence type="predicted"/>
<comment type="caution">
    <text evidence="2">The sequence shown here is derived from an EMBL/GenBank/DDBJ whole genome shotgun (WGS) entry which is preliminary data.</text>
</comment>
<accession>A0ABP8M019</accession>
<protein>
    <submittedName>
        <fullName evidence="2">Uncharacterized protein</fullName>
    </submittedName>
</protein>
<feature type="compositionally biased region" description="Low complexity" evidence="1">
    <location>
        <begin position="712"/>
        <end position="728"/>
    </location>
</feature>
<feature type="region of interest" description="Disordered" evidence="1">
    <location>
        <begin position="712"/>
        <end position="741"/>
    </location>
</feature>
<keyword evidence="3" id="KW-1185">Reference proteome</keyword>
<evidence type="ECO:0000313" key="3">
    <source>
        <dbReference type="Proteomes" id="UP001501508"/>
    </source>
</evidence>
<name>A0ABP8M019_9BACT</name>
<reference evidence="3" key="1">
    <citation type="journal article" date="2019" name="Int. J. Syst. Evol. Microbiol.">
        <title>The Global Catalogue of Microorganisms (GCM) 10K type strain sequencing project: providing services to taxonomists for standard genome sequencing and annotation.</title>
        <authorList>
            <consortium name="The Broad Institute Genomics Platform"/>
            <consortium name="The Broad Institute Genome Sequencing Center for Infectious Disease"/>
            <person name="Wu L."/>
            <person name="Ma J."/>
        </authorList>
    </citation>
    <scope>NUCLEOTIDE SEQUENCE [LARGE SCALE GENOMIC DNA]</scope>
    <source>
        <strain evidence="3">JCM 31920</strain>
    </source>
</reference>